<dbReference type="InterPro" id="IPR041119">
    <property type="entry name" value="SLATT_6"/>
</dbReference>
<reference evidence="3 4" key="1">
    <citation type="submission" date="2011-05" db="EMBL/GenBank/DDBJ databases">
        <title>Complete sequence of Desulfotomaculum carboxydivorans CO-1-SRB.</title>
        <authorList>
            <consortium name="US DOE Joint Genome Institute"/>
            <person name="Lucas S."/>
            <person name="Han J."/>
            <person name="Lapidus A."/>
            <person name="Cheng J.-F."/>
            <person name="Goodwin L."/>
            <person name="Pitluck S."/>
            <person name="Peters L."/>
            <person name="Mikhailova N."/>
            <person name="Lu M."/>
            <person name="Han C."/>
            <person name="Tapia R."/>
            <person name="Land M."/>
            <person name="Hauser L."/>
            <person name="Kyrpides N."/>
            <person name="Ivanova N."/>
            <person name="Pagani I."/>
            <person name="Stams A."/>
            <person name="Plugge C."/>
            <person name="Muyzer G."/>
            <person name="Kuever J."/>
            <person name="Parshina S."/>
            <person name="Ivanova A."/>
            <person name="Nazina T."/>
            <person name="Woyke T."/>
        </authorList>
    </citation>
    <scope>NUCLEOTIDE SEQUENCE [LARGE SCALE GENOMIC DNA]</scope>
    <source>
        <strain evidence="4">DSM 14880 / VKM B-2319 / CO-1-SRB</strain>
    </source>
</reference>
<keyword evidence="1" id="KW-0812">Transmembrane</keyword>
<dbReference type="eggNOG" id="ENOG502ZSUK">
    <property type="taxonomic scope" value="Bacteria"/>
</dbReference>
<dbReference type="KEGG" id="dca:Desca_1620"/>
<dbReference type="Proteomes" id="UP000009226">
    <property type="component" value="Chromosome"/>
</dbReference>
<organism evidence="3 4">
    <name type="scientific">Desulfotomaculum nigrificans (strain DSM 14880 / VKM B-2319 / CO-1-SRB)</name>
    <name type="common">Desulfotomaculum carboxydivorans</name>
    <dbReference type="NCBI Taxonomy" id="868595"/>
    <lineage>
        <taxon>Bacteria</taxon>
        <taxon>Bacillati</taxon>
        <taxon>Bacillota</taxon>
        <taxon>Clostridia</taxon>
        <taxon>Eubacteriales</taxon>
        <taxon>Desulfotomaculaceae</taxon>
        <taxon>Desulfotomaculum</taxon>
    </lineage>
</organism>
<dbReference type="EMBL" id="CP002736">
    <property type="protein sequence ID" value="AEF94469.1"/>
    <property type="molecule type" value="Genomic_DNA"/>
</dbReference>
<sequence length="187" mass="21273">MDKYSLLKSLAEKGYNIGFGARKTFLSYGIYSKIPRFLSLCTVFVGVYQMTTRYKNLNPGTQEIVSVIIICIGILALILDAGSKDKEHYNQVGKQLASLYNELQTMYNTVKNMDDHADFSPFEKRMKEIEAEVHRIAISTKCHLPIFLPTFTFSMVAPKLIGLMSSYTSPSRINFHFYTTKQSSYMG</sequence>
<dbReference type="RefSeq" id="WP_008409467.1">
    <property type="nucleotide sequence ID" value="NC_015565.1"/>
</dbReference>
<dbReference type="Pfam" id="PF18169">
    <property type="entry name" value="SLATT_6"/>
    <property type="match status" value="1"/>
</dbReference>
<dbReference type="HOGENOM" id="CLU_1445492_0_0_9"/>
<evidence type="ECO:0000259" key="2">
    <source>
        <dbReference type="Pfam" id="PF18169"/>
    </source>
</evidence>
<evidence type="ECO:0000313" key="4">
    <source>
        <dbReference type="Proteomes" id="UP000009226"/>
    </source>
</evidence>
<keyword evidence="1" id="KW-1133">Transmembrane helix</keyword>
<evidence type="ECO:0000256" key="1">
    <source>
        <dbReference type="SAM" id="Phobius"/>
    </source>
</evidence>
<feature type="transmembrane region" description="Helical" evidence="1">
    <location>
        <begin position="64"/>
        <end position="82"/>
    </location>
</feature>
<feature type="domain" description="SMODS and SLOG-associating 2TM effector" evidence="2">
    <location>
        <begin position="1"/>
        <end position="180"/>
    </location>
</feature>
<feature type="transmembrane region" description="Helical" evidence="1">
    <location>
        <begin position="34"/>
        <end position="52"/>
    </location>
</feature>
<evidence type="ECO:0000313" key="3">
    <source>
        <dbReference type="EMBL" id="AEF94469.1"/>
    </source>
</evidence>
<keyword evidence="4" id="KW-1185">Reference proteome</keyword>
<accession>F6B744</accession>
<name>F6B744_DESCC</name>
<protein>
    <recommendedName>
        <fullName evidence="2">SMODS and SLOG-associating 2TM effector domain-containing protein</fullName>
    </recommendedName>
</protein>
<proteinExistence type="predicted"/>
<dbReference type="NCBIfam" id="NF033630">
    <property type="entry name" value="SLATT_6"/>
    <property type="match status" value="1"/>
</dbReference>
<gene>
    <name evidence="3" type="ordered locus">Desca_1620</name>
</gene>
<keyword evidence="1" id="KW-0472">Membrane</keyword>
<dbReference type="AlphaFoldDB" id="F6B744"/>